<feature type="compositionally biased region" description="Basic residues" evidence="2">
    <location>
        <begin position="21"/>
        <end position="32"/>
    </location>
</feature>
<feature type="compositionally biased region" description="Low complexity" evidence="2">
    <location>
        <begin position="73"/>
        <end position="93"/>
    </location>
</feature>
<sequence>MGVDQRRRRDNNRNIMSRTFGARKRQRLHQQRKAAGQTVPAAQIRAWAAANGVHVNERGRIAQEVINAYTRATTTTEADATTATTATDPPMAETELRTSEKRKGVAVG</sequence>
<keyword evidence="5" id="KW-1185">Reference proteome</keyword>
<dbReference type="Proteomes" id="UP000482800">
    <property type="component" value="Unassembled WGS sequence"/>
</dbReference>
<evidence type="ECO:0000313" key="5">
    <source>
        <dbReference type="Proteomes" id="UP000482800"/>
    </source>
</evidence>
<proteinExistence type="predicted"/>
<protein>
    <recommendedName>
        <fullName evidence="3">Lsr2 DNA-binding domain-containing protein</fullName>
    </recommendedName>
</protein>
<dbReference type="InterPro" id="IPR036625">
    <property type="entry name" value="E3-bd_dom_sf"/>
</dbReference>
<dbReference type="GO" id="GO:0016746">
    <property type="term" value="F:acyltransferase activity"/>
    <property type="evidence" value="ECO:0007669"/>
    <property type="project" value="InterPro"/>
</dbReference>
<feature type="region of interest" description="Disordered" evidence="2">
    <location>
        <begin position="1"/>
        <end position="37"/>
    </location>
</feature>
<name>A0A6V8K857_9ACTN</name>
<comment type="caution">
    <text evidence="4">The sequence shown here is derived from an EMBL/GenBank/DDBJ whole genome shotgun (WGS) entry which is preliminary data.</text>
</comment>
<evidence type="ECO:0000259" key="3">
    <source>
        <dbReference type="Pfam" id="PF23359"/>
    </source>
</evidence>
<evidence type="ECO:0000256" key="2">
    <source>
        <dbReference type="SAM" id="MobiDB-lite"/>
    </source>
</evidence>
<organism evidence="4 5">
    <name type="scientific">Phytohabitans houttuyneae</name>
    <dbReference type="NCBI Taxonomy" id="1076126"/>
    <lineage>
        <taxon>Bacteria</taxon>
        <taxon>Bacillati</taxon>
        <taxon>Actinomycetota</taxon>
        <taxon>Actinomycetes</taxon>
        <taxon>Micromonosporales</taxon>
        <taxon>Micromonosporaceae</taxon>
    </lineage>
</organism>
<reference evidence="4 5" key="1">
    <citation type="submission" date="2020-03" db="EMBL/GenBank/DDBJ databases">
        <title>Whole genome shotgun sequence of Phytohabitans houttuyneae NBRC 108639.</title>
        <authorList>
            <person name="Komaki H."/>
            <person name="Tamura T."/>
        </authorList>
    </citation>
    <scope>NUCLEOTIDE SEQUENCE [LARGE SCALE GENOMIC DNA]</scope>
    <source>
        <strain evidence="4 5">NBRC 108639</strain>
    </source>
</reference>
<dbReference type="GO" id="GO:0003677">
    <property type="term" value="F:DNA binding"/>
    <property type="evidence" value="ECO:0007669"/>
    <property type="project" value="UniProtKB-KW"/>
</dbReference>
<feature type="compositionally biased region" description="Basic and acidic residues" evidence="2">
    <location>
        <begin position="94"/>
        <end position="108"/>
    </location>
</feature>
<dbReference type="AlphaFoldDB" id="A0A6V8K857"/>
<dbReference type="EMBL" id="BLPF01000001">
    <property type="protein sequence ID" value="GFJ78309.1"/>
    <property type="molecule type" value="Genomic_DNA"/>
</dbReference>
<reference evidence="4 5" key="2">
    <citation type="submission" date="2020-03" db="EMBL/GenBank/DDBJ databases">
        <authorList>
            <person name="Ichikawa N."/>
            <person name="Kimura A."/>
            <person name="Kitahashi Y."/>
            <person name="Uohara A."/>
        </authorList>
    </citation>
    <scope>NUCLEOTIDE SEQUENCE [LARGE SCALE GENOMIC DNA]</scope>
    <source>
        <strain evidence="4 5">NBRC 108639</strain>
    </source>
</reference>
<evidence type="ECO:0000256" key="1">
    <source>
        <dbReference type="ARBA" id="ARBA00023125"/>
    </source>
</evidence>
<feature type="region of interest" description="Disordered" evidence="2">
    <location>
        <begin position="73"/>
        <end position="108"/>
    </location>
</feature>
<keyword evidence="1" id="KW-0238">DNA-binding</keyword>
<dbReference type="Pfam" id="PF23359">
    <property type="entry name" value="Lsr2_DNA-bd"/>
    <property type="match status" value="1"/>
</dbReference>
<evidence type="ECO:0000313" key="4">
    <source>
        <dbReference type="EMBL" id="GFJ78309.1"/>
    </source>
</evidence>
<dbReference type="InterPro" id="IPR055370">
    <property type="entry name" value="Lsr2_DNA-bd"/>
</dbReference>
<accession>A0A6V8K857</accession>
<gene>
    <name evidence="4" type="ORF">Phou_024890</name>
</gene>
<feature type="domain" description="Lsr2 DNA-binding" evidence="3">
    <location>
        <begin position="41"/>
        <end position="72"/>
    </location>
</feature>
<dbReference type="Gene3D" id="4.10.320.10">
    <property type="entry name" value="E3-binding domain"/>
    <property type="match status" value="1"/>
</dbReference>